<evidence type="ECO:0000256" key="3">
    <source>
        <dbReference type="ARBA" id="ARBA00023002"/>
    </source>
</evidence>
<evidence type="ECO:0000256" key="1">
    <source>
        <dbReference type="ARBA" id="ARBA00004196"/>
    </source>
</evidence>
<dbReference type="PROSITE" id="PS51257">
    <property type="entry name" value="PROKAR_LIPOPROTEIN"/>
    <property type="match status" value="1"/>
</dbReference>
<accession>A0A1B1Y544</accession>
<dbReference type="EMBL" id="CP014224">
    <property type="protein sequence ID" value="ANW95892.1"/>
    <property type="molecule type" value="Genomic_DNA"/>
</dbReference>
<proteinExistence type="predicted"/>
<dbReference type="InterPro" id="IPR026259">
    <property type="entry name" value="MauG/Cytc_peroxidase"/>
</dbReference>
<feature type="binding site" description="covalent" evidence="4">
    <location>
        <position position="258"/>
    </location>
    <ligand>
        <name>heme c</name>
        <dbReference type="ChEBI" id="CHEBI:61717"/>
        <label>2</label>
    </ligand>
</feature>
<keyword evidence="3" id="KW-0560">Oxidoreductase</keyword>
<gene>
    <name evidence="7" type="ORF">AXE80_06185</name>
</gene>
<dbReference type="SUPFAM" id="SSF46626">
    <property type="entry name" value="Cytochrome c"/>
    <property type="match status" value="2"/>
</dbReference>
<keyword evidence="4" id="KW-0349">Heme</keyword>
<reference evidence="7 8" key="1">
    <citation type="submission" date="2016-02" db="EMBL/GenBank/DDBJ databases">
        <authorList>
            <person name="Wen L."/>
            <person name="He K."/>
            <person name="Yang H."/>
        </authorList>
    </citation>
    <scope>NUCLEOTIDE SEQUENCE [LARGE SCALE GENOMIC DNA]</scope>
    <source>
        <strain evidence="7 8">CZ1127</strain>
    </source>
</reference>
<evidence type="ECO:0000313" key="8">
    <source>
        <dbReference type="Proteomes" id="UP000092967"/>
    </source>
</evidence>
<dbReference type="RefSeq" id="WP_068825457.1">
    <property type="nucleotide sequence ID" value="NZ_CP014224.1"/>
</dbReference>
<evidence type="ECO:0000313" key="7">
    <source>
        <dbReference type="EMBL" id="ANW95892.1"/>
    </source>
</evidence>
<name>A0A1B1Y544_9FLAO</name>
<protein>
    <submittedName>
        <fullName evidence="7">Cytochrome-c peroxidase</fullName>
    </submittedName>
</protein>
<keyword evidence="8" id="KW-1185">Reference proteome</keyword>
<evidence type="ECO:0000256" key="5">
    <source>
        <dbReference type="PIRSR" id="PIRSR000294-2"/>
    </source>
</evidence>
<dbReference type="AlphaFoldDB" id="A0A1B1Y544"/>
<dbReference type="GO" id="GO:0004130">
    <property type="term" value="F:cytochrome-c peroxidase activity"/>
    <property type="evidence" value="ECO:0007669"/>
    <property type="project" value="TreeGrafter"/>
</dbReference>
<feature type="binding site" description="axial binding residue" evidence="5">
    <location>
        <position position="79"/>
    </location>
    <ligand>
        <name>heme c</name>
        <dbReference type="ChEBI" id="CHEBI:61717"/>
        <label>1</label>
    </ligand>
    <ligandPart>
        <name>Fe</name>
        <dbReference type="ChEBI" id="CHEBI:18248"/>
    </ligandPart>
</feature>
<dbReference type="Pfam" id="PF03150">
    <property type="entry name" value="CCP_MauG"/>
    <property type="match status" value="1"/>
</dbReference>
<organism evidence="7 8">
    <name type="scientific">Wenyingzhuangia fucanilytica</name>
    <dbReference type="NCBI Taxonomy" id="1790137"/>
    <lineage>
        <taxon>Bacteria</taxon>
        <taxon>Pseudomonadati</taxon>
        <taxon>Bacteroidota</taxon>
        <taxon>Flavobacteriia</taxon>
        <taxon>Flavobacteriales</taxon>
        <taxon>Flavobacteriaceae</taxon>
        <taxon>Wenyingzhuangia</taxon>
    </lineage>
</organism>
<dbReference type="InterPro" id="IPR036909">
    <property type="entry name" value="Cyt_c-like_dom_sf"/>
</dbReference>
<comment type="subcellular location">
    <subcellularLocation>
        <location evidence="1">Cell envelope</location>
    </subcellularLocation>
</comment>
<dbReference type="InterPro" id="IPR051395">
    <property type="entry name" value="Cytochrome_c_Peroxidase/MauG"/>
</dbReference>
<feature type="domain" description="Di-haem cytochrome c peroxidase" evidence="6">
    <location>
        <begin position="52"/>
        <end position="236"/>
    </location>
</feature>
<dbReference type="Gene3D" id="1.10.760.10">
    <property type="entry name" value="Cytochrome c-like domain"/>
    <property type="match status" value="2"/>
</dbReference>
<dbReference type="PIRSF" id="PIRSF000294">
    <property type="entry name" value="Cytochrome-c_peroxidase"/>
    <property type="match status" value="1"/>
</dbReference>
<dbReference type="GO" id="GO:0030313">
    <property type="term" value="C:cell envelope"/>
    <property type="evidence" value="ECO:0007669"/>
    <property type="project" value="UniProtKB-SubCell"/>
</dbReference>
<feature type="binding site" description="covalent" evidence="4">
    <location>
        <position position="75"/>
    </location>
    <ligand>
        <name>heme c</name>
        <dbReference type="ChEBI" id="CHEBI:61717"/>
        <label>1</label>
    </ligand>
</feature>
<keyword evidence="5" id="KW-0408">Iron</keyword>
<dbReference type="Proteomes" id="UP000092967">
    <property type="component" value="Chromosome"/>
</dbReference>
<evidence type="ECO:0000256" key="4">
    <source>
        <dbReference type="PIRSR" id="PIRSR000294-1"/>
    </source>
</evidence>
<dbReference type="GO" id="GO:0046872">
    <property type="term" value="F:metal ion binding"/>
    <property type="evidence" value="ECO:0007669"/>
    <property type="project" value="UniProtKB-KW"/>
</dbReference>
<sequence>MYALLKITSIVGTFLLMVACQSSTQKTTKAMEDVYLPLPQQIITPKNNPITPEKVALGRLLFYDPILSGNKEVACATCHHPDYGYSDGIDLSIGVNGKGLGYTRKFNSNNNISFVKRNAHTILNTAYNGIDNNQHYSPSQAPMFWDNRMNSLENQVLGPLTTLEEMRGDRISETVILDTIIHRLQQIDAYQDLFKKAFPKELPHINKIHLAKAIATFERTLTTPNTRFDKYLQGDVNAISETEKEGFKLFKKAKCHTCHSGPMFSDYKIHILGVEDNDKLNYTDDGHQKSYGFRTPTLRNLRYTAPYMHNGSLQTLQQVLEFYEDIAHGNSRNKHVASKQLDTLTKGIPLKVKDMTTIISFFNTLNAEDFDKTIPEKVPSNLPVGGNIQ</sequence>
<feature type="binding site" description="axial binding residue" evidence="5">
    <location>
        <position position="259"/>
    </location>
    <ligand>
        <name>heme c</name>
        <dbReference type="ChEBI" id="CHEBI:61717"/>
        <label>2</label>
    </ligand>
    <ligandPart>
        <name>Fe</name>
        <dbReference type="ChEBI" id="CHEBI:18248"/>
    </ligandPart>
</feature>
<feature type="binding site" description="covalent" evidence="4">
    <location>
        <position position="255"/>
    </location>
    <ligand>
        <name>heme c</name>
        <dbReference type="ChEBI" id="CHEBI:61717"/>
        <label>2</label>
    </ligand>
</feature>
<feature type="binding site" description="covalent" evidence="4">
    <location>
        <position position="78"/>
    </location>
    <ligand>
        <name>heme c</name>
        <dbReference type="ChEBI" id="CHEBI:61717"/>
        <label>1</label>
    </ligand>
</feature>
<evidence type="ECO:0000259" key="6">
    <source>
        <dbReference type="Pfam" id="PF03150"/>
    </source>
</evidence>
<comment type="cofactor">
    <cofactor evidence="4">
        <name>heme</name>
        <dbReference type="ChEBI" id="CHEBI:30413"/>
    </cofactor>
    <text evidence="4">Binds 2 heme groups.</text>
</comment>
<dbReference type="KEGG" id="wfu:AXE80_06185"/>
<evidence type="ECO:0000256" key="2">
    <source>
        <dbReference type="ARBA" id="ARBA00022729"/>
    </source>
</evidence>
<dbReference type="GO" id="GO:0020037">
    <property type="term" value="F:heme binding"/>
    <property type="evidence" value="ECO:0007669"/>
    <property type="project" value="InterPro"/>
</dbReference>
<dbReference type="InterPro" id="IPR004852">
    <property type="entry name" value="Di-haem_cyt_c_peroxidsae"/>
</dbReference>
<dbReference type="GO" id="GO:0009055">
    <property type="term" value="F:electron transfer activity"/>
    <property type="evidence" value="ECO:0007669"/>
    <property type="project" value="InterPro"/>
</dbReference>
<dbReference type="PANTHER" id="PTHR30600:SF10">
    <property type="entry name" value="BLL6722 PROTEIN"/>
    <property type="match status" value="1"/>
</dbReference>
<keyword evidence="7" id="KW-0575">Peroxidase</keyword>
<dbReference type="PANTHER" id="PTHR30600">
    <property type="entry name" value="CYTOCHROME C PEROXIDASE-RELATED"/>
    <property type="match status" value="1"/>
</dbReference>
<keyword evidence="2" id="KW-0732">Signal</keyword>
<dbReference type="STRING" id="1790137.AXE80_06185"/>
<keyword evidence="5" id="KW-0479">Metal-binding</keyword>
<comment type="PTM">
    <text evidence="4">Binds 2 heme groups per subunit.</text>
</comment>